<evidence type="ECO:0000256" key="1">
    <source>
        <dbReference type="ARBA" id="ARBA00004123"/>
    </source>
</evidence>
<evidence type="ECO:0000259" key="3">
    <source>
        <dbReference type="Pfam" id="PF13358"/>
    </source>
</evidence>
<dbReference type="GO" id="GO:0015074">
    <property type="term" value="P:DNA integration"/>
    <property type="evidence" value="ECO:0007669"/>
    <property type="project" value="InterPro"/>
</dbReference>
<reference evidence="4 5" key="1">
    <citation type="journal article" date="2019" name="Sci. Rep.">
        <title>Orb-weaving spider Araneus ventricosus genome elucidates the spidroin gene catalogue.</title>
        <authorList>
            <person name="Kono N."/>
            <person name="Nakamura H."/>
            <person name="Ohtoshi R."/>
            <person name="Moran D.A.P."/>
            <person name="Shinohara A."/>
            <person name="Yoshida Y."/>
            <person name="Fujiwara M."/>
            <person name="Mori M."/>
            <person name="Tomita M."/>
            <person name="Arakawa K."/>
        </authorList>
    </citation>
    <scope>NUCLEOTIDE SEQUENCE [LARGE SCALE GENOMIC DNA]</scope>
</reference>
<dbReference type="InterPro" id="IPR009057">
    <property type="entry name" value="Homeodomain-like_sf"/>
</dbReference>
<comment type="caution">
    <text evidence="4">The sequence shown here is derived from an EMBL/GenBank/DDBJ whole genome shotgun (WGS) entry which is preliminary data.</text>
</comment>
<sequence>MRFRDRRFQYPWKHSASGTCATTITNGRISETAAFVKCSRSAVVNVHNNWKNQEGVQFRRANCGAPRAINDRGERRLRRLVKSDRRATVHTLTAQMNQQCTRKLCRATVQRTLLHIGLRSRRLISAPMLTSVHCKKSHAFALQHKHWTLEQWKKVAFPDESCFLLHRIDERWRMRQETSENKLPETIFGCEQDGGGSVMVWCMFSWHALGPLIRVEGTLNSCTYLSIVADQVYPYMETVYPENDGLFQQDNATCHVSKIVRTWFEQHDEEFQLLPWPPNSPDLNPWENL</sequence>
<evidence type="ECO:0000259" key="2">
    <source>
        <dbReference type="Pfam" id="PF01498"/>
    </source>
</evidence>
<dbReference type="AlphaFoldDB" id="A0A4Y2MU44"/>
<protein>
    <submittedName>
        <fullName evidence="4">Transposable element Tcb1 transposase</fullName>
    </submittedName>
</protein>
<dbReference type="Pfam" id="PF01498">
    <property type="entry name" value="HTH_Tnp_Tc3_2"/>
    <property type="match status" value="1"/>
</dbReference>
<dbReference type="Pfam" id="PF13358">
    <property type="entry name" value="DDE_3"/>
    <property type="match status" value="1"/>
</dbReference>
<dbReference type="OrthoDB" id="4843387at2759"/>
<dbReference type="GO" id="GO:0006313">
    <property type="term" value="P:DNA transposition"/>
    <property type="evidence" value="ECO:0007669"/>
    <property type="project" value="InterPro"/>
</dbReference>
<feature type="domain" description="Tc1-like transposase DDE" evidence="3">
    <location>
        <begin position="198"/>
        <end position="289"/>
    </location>
</feature>
<dbReference type="PANTHER" id="PTHR23022">
    <property type="entry name" value="TRANSPOSABLE ELEMENT-RELATED"/>
    <property type="match status" value="1"/>
</dbReference>
<evidence type="ECO:0000313" key="5">
    <source>
        <dbReference type="Proteomes" id="UP000499080"/>
    </source>
</evidence>
<organism evidence="4 5">
    <name type="scientific">Araneus ventricosus</name>
    <name type="common">Orbweaver spider</name>
    <name type="synonym">Epeira ventricosa</name>
    <dbReference type="NCBI Taxonomy" id="182803"/>
    <lineage>
        <taxon>Eukaryota</taxon>
        <taxon>Metazoa</taxon>
        <taxon>Ecdysozoa</taxon>
        <taxon>Arthropoda</taxon>
        <taxon>Chelicerata</taxon>
        <taxon>Arachnida</taxon>
        <taxon>Araneae</taxon>
        <taxon>Araneomorphae</taxon>
        <taxon>Entelegynae</taxon>
        <taxon>Araneoidea</taxon>
        <taxon>Araneidae</taxon>
        <taxon>Araneus</taxon>
    </lineage>
</organism>
<dbReference type="SUPFAM" id="SSF46689">
    <property type="entry name" value="Homeodomain-like"/>
    <property type="match status" value="1"/>
</dbReference>
<dbReference type="EMBL" id="BGPR01007962">
    <property type="protein sequence ID" value="GBN30691.1"/>
    <property type="molecule type" value="Genomic_DNA"/>
</dbReference>
<accession>A0A4Y2MU44</accession>
<dbReference type="GO" id="GO:0003677">
    <property type="term" value="F:DNA binding"/>
    <property type="evidence" value="ECO:0007669"/>
    <property type="project" value="InterPro"/>
</dbReference>
<gene>
    <name evidence="4" type="primary">TCB1_894</name>
    <name evidence="4" type="ORF">AVEN_5483_1</name>
</gene>
<dbReference type="InterPro" id="IPR052338">
    <property type="entry name" value="Transposase_5"/>
</dbReference>
<proteinExistence type="predicted"/>
<dbReference type="InterPro" id="IPR002492">
    <property type="entry name" value="Transposase_Tc1-like"/>
</dbReference>
<name>A0A4Y2MU44_ARAVE</name>
<dbReference type="InterPro" id="IPR038717">
    <property type="entry name" value="Tc1-like_DDE_dom"/>
</dbReference>
<keyword evidence="5" id="KW-1185">Reference proteome</keyword>
<evidence type="ECO:0000313" key="4">
    <source>
        <dbReference type="EMBL" id="GBN30691.1"/>
    </source>
</evidence>
<dbReference type="Proteomes" id="UP000499080">
    <property type="component" value="Unassembled WGS sequence"/>
</dbReference>
<dbReference type="PANTHER" id="PTHR23022:SF135">
    <property type="entry name" value="SI:DKEY-77F5.3"/>
    <property type="match status" value="1"/>
</dbReference>
<dbReference type="Gene3D" id="3.30.420.10">
    <property type="entry name" value="Ribonuclease H-like superfamily/Ribonuclease H"/>
    <property type="match status" value="1"/>
</dbReference>
<dbReference type="InterPro" id="IPR036397">
    <property type="entry name" value="RNaseH_sf"/>
</dbReference>
<feature type="domain" description="Transposase Tc1-like" evidence="2">
    <location>
        <begin position="75"/>
        <end position="146"/>
    </location>
</feature>
<dbReference type="GO" id="GO:0005634">
    <property type="term" value="C:nucleus"/>
    <property type="evidence" value="ECO:0007669"/>
    <property type="project" value="UniProtKB-SubCell"/>
</dbReference>
<comment type="subcellular location">
    <subcellularLocation>
        <location evidence="1">Nucleus</location>
    </subcellularLocation>
</comment>